<dbReference type="AlphaFoldDB" id="A0A9P9W7C1"/>
<dbReference type="Gene3D" id="3.40.50.300">
    <property type="entry name" value="P-loop containing nucleotide triphosphate hydrolases"/>
    <property type="match status" value="1"/>
</dbReference>
<dbReference type="Proteomes" id="UP000829685">
    <property type="component" value="Unassembled WGS sequence"/>
</dbReference>
<feature type="non-terminal residue" evidence="3">
    <location>
        <position position="1"/>
    </location>
</feature>
<proteinExistence type="predicted"/>
<dbReference type="GO" id="GO:0043531">
    <property type="term" value="F:ADP binding"/>
    <property type="evidence" value="ECO:0007669"/>
    <property type="project" value="InterPro"/>
</dbReference>
<evidence type="ECO:0000256" key="1">
    <source>
        <dbReference type="SAM" id="MobiDB-lite"/>
    </source>
</evidence>
<sequence length="240" mass="27352">MNVTFYEPTYEPSRPPQRREPFSTVPFLPDPDFIERTDVATWLRSTLIPLGSRAALVGLGGVGKSQVVIQYAHRIQQEVPSTYVFWVHAGTRERFEEAYRSIAERLQLPRRHDPGVDVLRLVYDWLFDVQNGPWLMILDNADDADVFYPANHDRTTTIPLARRPLASLLPQSRNGRILITSRSRDVAERLAGGSWSVRSIQPMNEGQALQLLQKKLRNKYEDEAAASLVRALDYIPLAIT</sequence>
<protein>
    <recommendedName>
        <fullName evidence="2">NB-ARC domain-containing protein</fullName>
    </recommendedName>
</protein>
<dbReference type="EMBL" id="JAFIMR010000242">
    <property type="protein sequence ID" value="KAI1844632.1"/>
    <property type="molecule type" value="Genomic_DNA"/>
</dbReference>
<evidence type="ECO:0000259" key="2">
    <source>
        <dbReference type="Pfam" id="PF00931"/>
    </source>
</evidence>
<dbReference type="Pfam" id="PF00931">
    <property type="entry name" value="NB-ARC"/>
    <property type="match status" value="1"/>
</dbReference>
<feature type="domain" description="NB-ARC" evidence="2">
    <location>
        <begin position="55"/>
        <end position="217"/>
    </location>
</feature>
<organism evidence="3 4">
    <name type="scientific">Neoarthrinium moseri</name>
    <dbReference type="NCBI Taxonomy" id="1658444"/>
    <lineage>
        <taxon>Eukaryota</taxon>
        <taxon>Fungi</taxon>
        <taxon>Dikarya</taxon>
        <taxon>Ascomycota</taxon>
        <taxon>Pezizomycotina</taxon>
        <taxon>Sordariomycetes</taxon>
        <taxon>Xylariomycetidae</taxon>
        <taxon>Amphisphaeriales</taxon>
        <taxon>Apiosporaceae</taxon>
        <taxon>Neoarthrinium</taxon>
    </lineage>
</organism>
<feature type="region of interest" description="Disordered" evidence="1">
    <location>
        <begin position="1"/>
        <end position="22"/>
    </location>
</feature>
<dbReference type="PANTHER" id="PTHR47691">
    <property type="entry name" value="REGULATOR-RELATED"/>
    <property type="match status" value="1"/>
</dbReference>
<evidence type="ECO:0000313" key="4">
    <source>
        <dbReference type="Proteomes" id="UP000829685"/>
    </source>
</evidence>
<keyword evidence="4" id="KW-1185">Reference proteome</keyword>
<dbReference type="PANTHER" id="PTHR47691:SF3">
    <property type="entry name" value="HTH-TYPE TRANSCRIPTIONAL REGULATOR RV0890C-RELATED"/>
    <property type="match status" value="1"/>
</dbReference>
<comment type="caution">
    <text evidence="3">The sequence shown here is derived from an EMBL/GenBank/DDBJ whole genome shotgun (WGS) entry which is preliminary data.</text>
</comment>
<name>A0A9P9W7C1_9PEZI</name>
<dbReference type="InterPro" id="IPR002182">
    <property type="entry name" value="NB-ARC"/>
</dbReference>
<evidence type="ECO:0000313" key="3">
    <source>
        <dbReference type="EMBL" id="KAI1844632.1"/>
    </source>
</evidence>
<dbReference type="InterPro" id="IPR027417">
    <property type="entry name" value="P-loop_NTPase"/>
</dbReference>
<gene>
    <name evidence="3" type="ORF">JX265_014114</name>
</gene>
<reference evidence="3" key="1">
    <citation type="submission" date="2021-03" db="EMBL/GenBank/DDBJ databases">
        <title>Revisited historic fungal species revealed as producer of novel bioactive compounds through whole genome sequencing and comparative genomics.</title>
        <authorList>
            <person name="Vignolle G.A."/>
            <person name="Hochenegger N."/>
            <person name="Mach R.L."/>
            <person name="Mach-Aigner A.R."/>
            <person name="Javad Rahimi M."/>
            <person name="Salim K.A."/>
            <person name="Chan C.M."/>
            <person name="Lim L.B.L."/>
            <person name="Cai F."/>
            <person name="Druzhinina I.S."/>
            <person name="U'Ren J.M."/>
            <person name="Derntl C."/>
        </authorList>
    </citation>
    <scope>NUCLEOTIDE SEQUENCE</scope>
    <source>
        <strain evidence="3">TUCIM 5799</strain>
    </source>
</reference>
<dbReference type="SUPFAM" id="SSF52540">
    <property type="entry name" value="P-loop containing nucleoside triphosphate hydrolases"/>
    <property type="match status" value="1"/>
</dbReference>
<accession>A0A9P9W7C1</accession>